<feature type="compositionally biased region" description="Pro residues" evidence="1">
    <location>
        <begin position="31"/>
        <end position="41"/>
    </location>
</feature>
<accession>A0A7W3TP54</accession>
<dbReference type="RefSeq" id="WP_182688674.1">
    <property type="nucleotide sequence ID" value="NZ_JACHTF010000020.1"/>
</dbReference>
<evidence type="ECO:0000256" key="1">
    <source>
        <dbReference type="SAM" id="MobiDB-lite"/>
    </source>
</evidence>
<evidence type="ECO:0000313" key="2">
    <source>
        <dbReference type="EMBL" id="MBB1061910.1"/>
    </source>
</evidence>
<comment type="caution">
    <text evidence="2">The sequence shown here is derived from an EMBL/GenBank/DDBJ whole genome shotgun (WGS) entry which is preliminary data.</text>
</comment>
<dbReference type="EMBL" id="JACHTF010000020">
    <property type="protein sequence ID" value="MBB1061910.1"/>
    <property type="molecule type" value="Genomic_DNA"/>
</dbReference>
<feature type="region of interest" description="Disordered" evidence="1">
    <location>
        <begin position="28"/>
        <end position="50"/>
    </location>
</feature>
<organism evidence="2 3">
    <name type="scientific">Marilutibacter spongiae</name>
    <dbReference type="NCBI Taxonomy" id="2025720"/>
    <lineage>
        <taxon>Bacteria</taxon>
        <taxon>Pseudomonadati</taxon>
        <taxon>Pseudomonadota</taxon>
        <taxon>Gammaproteobacteria</taxon>
        <taxon>Lysobacterales</taxon>
        <taxon>Lysobacteraceae</taxon>
        <taxon>Marilutibacter</taxon>
    </lineage>
</organism>
<evidence type="ECO:0000313" key="3">
    <source>
        <dbReference type="Proteomes" id="UP000523196"/>
    </source>
</evidence>
<name>A0A7W3TP54_9GAMM</name>
<dbReference type="Proteomes" id="UP000523196">
    <property type="component" value="Unassembled WGS sequence"/>
</dbReference>
<keyword evidence="3" id="KW-1185">Reference proteome</keyword>
<sequence>MTPMDIKREFASLGPVREQSDREWLRLFGGNPPPAWPPQPTPAQAQDGAR</sequence>
<reference evidence="2 3" key="1">
    <citation type="submission" date="2020-08" db="EMBL/GenBank/DDBJ databases">
        <authorList>
            <person name="Xu S."/>
            <person name="Li A."/>
        </authorList>
    </citation>
    <scope>NUCLEOTIDE SEQUENCE [LARGE SCALE GENOMIC DNA]</scope>
    <source>
        <strain evidence="2 3">119BY6-57</strain>
    </source>
</reference>
<gene>
    <name evidence="2" type="ORF">H4F98_15145</name>
</gene>
<proteinExistence type="predicted"/>
<protein>
    <submittedName>
        <fullName evidence="2">Uncharacterized protein</fullName>
    </submittedName>
</protein>
<dbReference type="AlphaFoldDB" id="A0A7W3TP54"/>